<dbReference type="AlphaFoldDB" id="A0A7H0GS65"/>
<dbReference type="Proteomes" id="UP000516093">
    <property type="component" value="Chromosome"/>
</dbReference>
<dbReference type="RefSeq" id="WP_187731426.1">
    <property type="nucleotide sequence ID" value="NZ_BMFN01000004.1"/>
</dbReference>
<feature type="chain" id="PRO_5028900672" evidence="1">
    <location>
        <begin position="21"/>
        <end position="195"/>
    </location>
</feature>
<gene>
    <name evidence="2" type="ORF">H9L05_13585</name>
</gene>
<keyword evidence="1" id="KW-0732">Signal</keyword>
<reference evidence="2 3" key="1">
    <citation type="submission" date="2020-08" db="EMBL/GenBank/DDBJ databases">
        <title>Genome sequence of Hymenobacter qilianensis JCM 19763T.</title>
        <authorList>
            <person name="Hyun D.-W."/>
            <person name="Bae J.-W."/>
        </authorList>
    </citation>
    <scope>NUCLEOTIDE SEQUENCE [LARGE SCALE GENOMIC DNA]</scope>
    <source>
        <strain evidence="2 3">JCM 19763</strain>
    </source>
</reference>
<sequence length="195" mass="21940">MLHGLSLSFISLLLPFLTVVSPPQSTPAPADAPGTIVWSANRPLTWADFKSKPTPADRLAALTSATIDVKAGCVDFKFTSSVQAVFVPTESWVRNSATATPNLLRHEQIHFNITELHARRMRQKIALLKLDCKRLQPAFKNATNAIFTEWQKEEARYDQETNHGLNLDRQKTWEIQVKQRMALLEQYASKPTSAK</sequence>
<name>A0A7H0GS65_9BACT</name>
<accession>A0A7H0GS65</accession>
<dbReference type="InterPro" id="IPR010321">
    <property type="entry name" value="DUF922"/>
</dbReference>
<dbReference type="Pfam" id="PF06037">
    <property type="entry name" value="DUF922"/>
    <property type="match status" value="1"/>
</dbReference>
<protein>
    <submittedName>
        <fullName evidence="2">DUF922 domain-containing protein</fullName>
    </submittedName>
</protein>
<organism evidence="2 3">
    <name type="scientific">Hymenobacter qilianensis</name>
    <dbReference type="NCBI Taxonomy" id="1385715"/>
    <lineage>
        <taxon>Bacteria</taxon>
        <taxon>Pseudomonadati</taxon>
        <taxon>Bacteroidota</taxon>
        <taxon>Cytophagia</taxon>
        <taxon>Cytophagales</taxon>
        <taxon>Hymenobacteraceae</taxon>
        <taxon>Hymenobacter</taxon>
    </lineage>
</organism>
<dbReference type="KEGG" id="hqi:H9L05_13585"/>
<keyword evidence="3" id="KW-1185">Reference proteome</keyword>
<dbReference type="EMBL" id="CP060784">
    <property type="protein sequence ID" value="QNP51131.1"/>
    <property type="molecule type" value="Genomic_DNA"/>
</dbReference>
<evidence type="ECO:0000256" key="1">
    <source>
        <dbReference type="SAM" id="SignalP"/>
    </source>
</evidence>
<proteinExistence type="predicted"/>
<evidence type="ECO:0000313" key="3">
    <source>
        <dbReference type="Proteomes" id="UP000516093"/>
    </source>
</evidence>
<evidence type="ECO:0000313" key="2">
    <source>
        <dbReference type="EMBL" id="QNP51131.1"/>
    </source>
</evidence>
<feature type="signal peptide" evidence="1">
    <location>
        <begin position="1"/>
        <end position="20"/>
    </location>
</feature>